<dbReference type="PANTHER" id="PTHR33713:SF6">
    <property type="entry name" value="ANTITOXIN YEFM"/>
    <property type="match status" value="1"/>
</dbReference>
<organism evidence="3 4">
    <name type="scientific">Scytonema hofmannii PCC 7110</name>
    <dbReference type="NCBI Taxonomy" id="128403"/>
    <lineage>
        <taxon>Bacteria</taxon>
        <taxon>Bacillati</taxon>
        <taxon>Cyanobacteriota</taxon>
        <taxon>Cyanophyceae</taxon>
        <taxon>Nostocales</taxon>
        <taxon>Scytonemataceae</taxon>
        <taxon>Scytonema</taxon>
    </lineage>
</organism>
<evidence type="ECO:0000256" key="2">
    <source>
        <dbReference type="RuleBase" id="RU362080"/>
    </source>
</evidence>
<comment type="caution">
    <text evidence="3">The sequence shown here is derived from an EMBL/GenBank/DDBJ whole genome shotgun (WGS) entry which is preliminary data.</text>
</comment>
<dbReference type="STRING" id="128403.WA1_34250"/>
<protein>
    <recommendedName>
        <fullName evidence="2">Antitoxin</fullName>
    </recommendedName>
</protein>
<accession>A0A139X310</accession>
<dbReference type="Pfam" id="PF02604">
    <property type="entry name" value="PhdYeFM_antitox"/>
    <property type="match status" value="1"/>
</dbReference>
<evidence type="ECO:0000313" key="3">
    <source>
        <dbReference type="EMBL" id="KYC39050.1"/>
    </source>
</evidence>
<dbReference type="InterPro" id="IPR051405">
    <property type="entry name" value="phD/YefM_antitoxin"/>
</dbReference>
<dbReference type="SUPFAM" id="SSF143120">
    <property type="entry name" value="YefM-like"/>
    <property type="match status" value="1"/>
</dbReference>
<reference evidence="3 4" key="1">
    <citation type="journal article" date="2013" name="Genome Biol. Evol.">
        <title>Genomes of Stigonematalean cyanobacteria (subsection V) and the evolution of oxygenic photosynthesis from prokaryotes to plastids.</title>
        <authorList>
            <person name="Dagan T."/>
            <person name="Roettger M."/>
            <person name="Stucken K."/>
            <person name="Landan G."/>
            <person name="Koch R."/>
            <person name="Major P."/>
            <person name="Gould S.B."/>
            <person name="Goremykin V.V."/>
            <person name="Rippka R."/>
            <person name="Tandeau de Marsac N."/>
            <person name="Gugger M."/>
            <person name="Lockhart P.J."/>
            <person name="Allen J.F."/>
            <person name="Brune I."/>
            <person name="Maus I."/>
            <person name="Puhler A."/>
            <person name="Martin W.F."/>
        </authorList>
    </citation>
    <scope>NUCLEOTIDE SEQUENCE [LARGE SCALE GENOMIC DNA]</scope>
    <source>
        <strain evidence="3 4">PCC 7110</strain>
    </source>
</reference>
<dbReference type="InterPro" id="IPR006442">
    <property type="entry name" value="Antitoxin_Phd/YefM"/>
</dbReference>
<dbReference type="RefSeq" id="WP_017743550.1">
    <property type="nucleotide sequence ID" value="NZ_KQ976354.1"/>
</dbReference>
<name>A0A139X310_9CYAN</name>
<comment type="similarity">
    <text evidence="1 2">Belongs to the phD/YefM antitoxin family.</text>
</comment>
<gene>
    <name evidence="3" type="ORF">WA1_34250</name>
</gene>
<evidence type="ECO:0000256" key="1">
    <source>
        <dbReference type="ARBA" id="ARBA00009981"/>
    </source>
</evidence>
<dbReference type="EMBL" id="ANNX02000036">
    <property type="protein sequence ID" value="KYC39050.1"/>
    <property type="molecule type" value="Genomic_DNA"/>
</dbReference>
<dbReference type="Proteomes" id="UP000076925">
    <property type="component" value="Unassembled WGS sequence"/>
</dbReference>
<comment type="function">
    <text evidence="2">Antitoxin component of a type II toxin-antitoxin (TA) system.</text>
</comment>
<dbReference type="Gene3D" id="1.10.1220.170">
    <property type="match status" value="1"/>
</dbReference>
<dbReference type="OrthoDB" id="2321886at2"/>
<dbReference type="InterPro" id="IPR036165">
    <property type="entry name" value="YefM-like_sf"/>
</dbReference>
<sequence>MTSQKTYAEACNSFDEIYNEAIKSREPVVVSREGAESVSVIPTSELNSIIETAYLFQSPENAVRLLDALQRVKAKTNKPQTIEELRKELNLYEE</sequence>
<evidence type="ECO:0000313" key="4">
    <source>
        <dbReference type="Proteomes" id="UP000076925"/>
    </source>
</evidence>
<proteinExistence type="inferred from homology"/>
<keyword evidence="4" id="KW-1185">Reference proteome</keyword>
<dbReference type="AlphaFoldDB" id="A0A139X310"/>
<dbReference type="PANTHER" id="PTHR33713">
    <property type="entry name" value="ANTITOXIN YAFN-RELATED"/>
    <property type="match status" value="1"/>
</dbReference>